<feature type="region of interest" description="Disordered" evidence="1">
    <location>
        <begin position="33"/>
        <end position="77"/>
    </location>
</feature>
<keyword evidence="3" id="KW-1185">Reference proteome</keyword>
<gene>
    <name evidence="2" type="ORF">HU200_025796</name>
</gene>
<dbReference type="InterPro" id="IPR027417">
    <property type="entry name" value="P-loop_NTPase"/>
</dbReference>
<evidence type="ECO:0000256" key="1">
    <source>
        <dbReference type="SAM" id="MobiDB-lite"/>
    </source>
</evidence>
<dbReference type="InterPro" id="IPR012871">
    <property type="entry name" value="DUF1668_ORYSA"/>
</dbReference>
<dbReference type="EMBL" id="JACEFO010001717">
    <property type="protein sequence ID" value="KAF8717539.1"/>
    <property type="molecule type" value="Genomic_DNA"/>
</dbReference>
<proteinExistence type="predicted"/>
<sequence>MSEGGTHLPYPHSFLLHYPHDVVSARAVNGDHTAANLSDPTPQVVVVTSGKGGVGKTTTTPPTSSSPSRASHSPLSSPALRNIDLMVHVLSDFQRALELPPGSSAAPSGRDSSGASGTIGQVQGSGGGAQVADAGIVGPHRARGPDLRHRRHEEGMRKKRGREKKAHGTHPDVWDPHGPKLERKTLKFLALSSFMNHQSCVAAVRPKHTEFFSISFARVLDGFRVGSGVIPPPKMQSRYQEEVTNDLAMRNYLRRFAATLDLHRINMSRFFAQRSSLTLPRPNMTLYAPSSERCCGTMHFMLLGRERQGARHGPDGPRLRLRRGAHALRTAPNLSTDLLYVLDSPQEVAVGEGEHCFEAITYERVHAALPPDRYLAPIHSTHPLGAWIKKGDWTLPFQGLAHYVPEYKLCHLLSFLGVLEDIGLSKKPLPVASFVVHLGSTRFCIARLFWMDDDDRGEMLAVFVW</sequence>
<reference evidence="2" key="1">
    <citation type="submission" date="2020-07" db="EMBL/GenBank/DDBJ databases">
        <title>Genome sequence and genetic diversity analysis of an under-domesticated orphan crop, white fonio (Digitaria exilis).</title>
        <authorList>
            <person name="Bennetzen J.L."/>
            <person name="Chen S."/>
            <person name="Ma X."/>
            <person name="Wang X."/>
            <person name="Yssel A.E.J."/>
            <person name="Chaluvadi S.R."/>
            <person name="Johnson M."/>
            <person name="Gangashetty P."/>
            <person name="Hamidou F."/>
            <person name="Sanogo M.D."/>
            <person name="Zwaenepoel A."/>
            <person name="Wallace J."/>
            <person name="Van De Peer Y."/>
            <person name="Van Deynze A."/>
        </authorList>
    </citation>
    <scope>NUCLEOTIDE SEQUENCE</scope>
    <source>
        <tissue evidence="2">Leaves</tissue>
    </source>
</reference>
<feature type="compositionally biased region" description="Basic and acidic residues" evidence="1">
    <location>
        <begin position="169"/>
        <end position="178"/>
    </location>
</feature>
<feature type="compositionally biased region" description="Polar residues" evidence="1">
    <location>
        <begin position="110"/>
        <end position="119"/>
    </location>
</feature>
<organism evidence="2 3">
    <name type="scientific">Digitaria exilis</name>
    <dbReference type="NCBI Taxonomy" id="1010633"/>
    <lineage>
        <taxon>Eukaryota</taxon>
        <taxon>Viridiplantae</taxon>
        <taxon>Streptophyta</taxon>
        <taxon>Embryophyta</taxon>
        <taxon>Tracheophyta</taxon>
        <taxon>Spermatophyta</taxon>
        <taxon>Magnoliopsida</taxon>
        <taxon>Liliopsida</taxon>
        <taxon>Poales</taxon>
        <taxon>Poaceae</taxon>
        <taxon>PACMAD clade</taxon>
        <taxon>Panicoideae</taxon>
        <taxon>Panicodae</taxon>
        <taxon>Paniceae</taxon>
        <taxon>Anthephorinae</taxon>
        <taxon>Digitaria</taxon>
    </lineage>
</organism>
<feature type="compositionally biased region" description="Basic and acidic residues" evidence="1">
    <location>
        <begin position="143"/>
        <end position="156"/>
    </location>
</feature>
<dbReference type="PANTHER" id="PTHR33085:SF88">
    <property type="entry name" value="OS08G0165000 PROTEIN"/>
    <property type="match status" value="1"/>
</dbReference>
<dbReference type="SUPFAM" id="SSF52540">
    <property type="entry name" value="P-loop containing nucleoside triphosphate hydrolases"/>
    <property type="match status" value="1"/>
</dbReference>
<protein>
    <submittedName>
        <fullName evidence="2">Uncharacterized protein</fullName>
    </submittedName>
</protein>
<evidence type="ECO:0000313" key="2">
    <source>
        <dbReference type="EMBL" id="KAF8717539.1"/>
    </source>
</evidence>
<dbReference type="Pfam" id="PF07893">
    <property type="entry name" value="DUF1668"/>
    <property type="match status" value="1"/>
</dbReference>
<name>A0A835C4G0_9POAL</name>
<dbReference type="Proteomes" id="UP000636709">
    <property type="component" value="Unassembled WGS sequence"/>
</dbReference>
<dbReference type="Gramene" id="Dexi9B01G0045600.1">
    <property type="protein sequence ID" value="Dexi9B01G0045600.1:cds"/>
    <property type="gene ID" value="Dexi9B01G0045600"/>
</dbReference>
<dbReference type="PANTHER" id="PTHR33085">
    <property type="entry name" value="OS12G0113100 PROTEIN-RELATED"/>
    <property type="match status" value="1"/>
</dbReference>
<evidence type="ECO:0000313" key="3">
    <source>
        <dbReference type="Proteomes" id="UP000636709"/>
    </source>
</evidence>
<accession>A0A835C4G0</accession>
<feature type="compositionally biased region" description="Basic residues" evidence="1">
    <location>
        <begin position="157"/>
        <end position="168"/>
    </location>
</feature>
<feature type="region of interest" description="Disordered" evidence="1">
    <location>
        <begin position="100"/>
        <end position="178"/>
    </location>
</feature>
<dbReference type="AlphaFoldDB" id="A0A835C4G0"/>
<feature type="compositionally biased region" description="Low complexity" evidence="1">
    <location>
        <begin position="56"/>
        <end position="77"/>
    </location>
</feature>
<comment type="caution">
    <text evidence="2">The sequence shown here is derived from an EMBL/GenBank/DDBJ whole genome shotgun (WGS) entry which is preliminary data.</text>
</comment>